<keyword evidence="2" id="KW-1185">Reference proteome</keyword>
<reference evidence="1 2" key="1">
    <citation type="journal article" date="2012" name="Environ. Microbiol.">
        <title>The genome of the ammonia-oxidizing Candidatus Nitrososphaera gargensis: insights into metabolic versatility and environmental adaptations.</title>
        <authorList>
            <person name="Spang A."/>
            <person name="Poehlein A."/>
            <person name="Offre P."/>
            <person name="Zumbragel S."/>
            <person name="Haider S."/>
            <person name="Rychlik N."/>
            <person name="Nowka B."/>
            <person name="Schmeisser C."/>
            <person name="Lebedeva E.V."/>
            <person name="Rattei T."/>
            <person name="Bohm C."/>
            <person name="Schmid M."/>
            <person name="Galushko A."/>
            <person name="Hatzenpichler R."/>
            <person name="Weinmaier T."/>
            <person name="Daniel R."/>
            <person name="Schleper C."/>
            <person name="Spieck E."/>
            <person name="Streit W."/>
            <person name="Wagner M."/>
        </authorList>
    </citation>
    <scope>NUCLEOTIDE SEQUENCE [LARGE SCALE GENOMIC DNA]</scope>
    <source>
        <strain evidence="2">Ga9.2</strain>
    </source>
</reference>
<evidence type="ECO:0000313" key="1">
    <source>
        <dbReference type="EMBL" id="AFU58921.1"/>
    </source>
</evidence>
<sequence>MVGKDKRTWSLRLSSETISVIESIMLDVKMDMIKKQRGRWSVPEDEVFRAVMKEHLECIGKKDKERYQQLVKQIEETGGSGFFKE</sequence>
<dbReference type="GeneID" id="13795852"/>
<dbReference type="BioCyc" id="CNIT1237085:G1324-1987-MONOMER"/>
<dbReference type="AlphaFoldDB" id="K0IC43"/>
<dbReference type="HOGENOM" id="CLU_2505063_0_0_2"/>
<dbReference type="KEGG" id="nga:Ngar_c19890"/>
<protein>
    <submittedName>
        <fullName evidence="1">Uncharacterized protein</fullName>
    </submittedName>
</protein>
<dbReference type="Proteomes" id="UP000008037">
    <property type="component" value="Chromosome"/>
</dbReference>
<accession>K0IC43</accession>
<name>K0IC43_NITGG</name>
<dbReference type="EMBL" id="CP002408">
    <property type="protein sequence ID" value="AFU58921.1"/>
    <property type="molecule type" value="Genomic_DNA"/>
</dbReference>
<gene>
    <name evidence="1" type="ordered locus">Ngar_c19890</name>
</gene>
<proteinExistence type="predicted"/>
<dbReference type="RefSeq" id="WP_015019457.1">
    <property type="nucleotide sequence ID" value="NC_018719.1"/>
</dbReference>
<organism evidence="1 2">
    <name type="scientific">Nitrososphaera gargensis (strain Ga9.2)</name>
    <dbReference type="NCBI Taxonomy" id="1237085"/>
    <lineage>
        <taxon>Archaea</taxon>
        <taxon>Nitrososphaerota</taxon>
        <taxon>Nitrososphaeria</taxon>
        <taxon>Nitrososphaerales</taxon>
        <taxon>Nitrososphaeraceae</taxon>
        <taxon>Nitrososphaera</taxon>
    </lineage>
</organism>
<evidence type="ECO:0000313" key="2">
    <source>
        <dbReference type="Proteomes" id="UP000008037"/>
    </source>
</evidence>
<dbReference type="InParanoid" id="K0IC43"/>